<feature type="transmembrane region" description="Helical" evidence="1">
    <location>
        <begin position="64"/>
        <end position="87"/>
    </location>
</feature>
<dbReference type="PANTHER" id="PTHR30336:SF4">
    <property type="entry name" value="ENVELOPE BIOGENESIS FACTOR ELYC"/>
    <property type="match status" value="1"/>
</dbReference>
<accession>A0ABV9HKZ4</accession>
<dbReference type="InterPro" id="IPR051599">
    <property type="entry name" value="Cell_Envelope_Assoc"/>
</dbReference>
<dbReference type="PANTHER" id="PTHR30336">
    <property type="entry name" value="INNER MEMBRANE PROTEIN, PROBABLE PERMEASE"/>
    <property type="match status" value="1"/>
</dbReference>
<keyword evidence="1" id="KW-0812">Transmembrane</keyword>
<keyword evidence="1" id="KW-0472">Membrane</keyword>
<evidence type="ECO:0000313" key="3">
    <source>
        <dbReference type="EMBL" id="MFC4630025.1"/>
    </source>
</evidence>
<sequence length="347" mass="36073">MLGSFALALVFAGAGLVLARRDPRRLLPGVLLGLAATSLVAWLVGGVLELGAALAGLDDGTRNLAGGLLMLAVPLVAGVALGVALVINGMTMRRRERRSLANALSLLVGVAMLGVLAVGVLAIWTGWLQLAVVLLLLIAPVAYLGSAFAAYLGWSLVYARLARRAATPAAVVVLGSGLVGGRVPPLLAQRVALGVEVQGKQHTPVLVLSGGQGADEPRSEGEAMAEYARELGAPSERMLVESASRTTEANLALSRTLLAESGVEGPLLAVSNDYHAFRAATLLRRLGIDGHAIGARTARYYLPSALLREFIALLRDHRVLNATALGILMLPVVAFVAFSLVRLLSSI</sequence>
<feature type="transmembrane region" description="Helical" evidence="1">
    <location>
        <begin position="99"/>
        <end position="124"/>
    </location>
</feature>
<dbReference type="InterPro" id="IPR003848">
    <property type="entry name" value="DUF218"/>
</dbReference>
<evidence type="ECO:0000259" key="2">
    <source>
        <dbReference type="Pfam" id="PF02698"/>
    </source>
</evidence>
<dbReference type="RefSeq" id="WP_377137341.1">
    <property type="nucleotide sequence ID" value="NZ_JBHSFI010000005.1"/>
</dbReference>
<keyword evidence="1" id="KW-1133">Transmembrane helix</keyword>
<feature type="transmembrane region" description="Helical" evidence="1">
    <location>
        <begin position="319"/>
        <end position="341"/>
    </location>
</feature>
<reference evidence="4" key="1">
    <citation type="journal article" date="2019" name="Int. J. Syst. Evol. Microbiol.">
        <title>The Global Catalogue of Microorganisms (GCM) 10K type strain sequencing project: providing services to taxonomists for standard genome sequencing and annotation.</title>
        <authorList>
            <consortium name="The Broad Institute Genomics Platform"/>
            <consortium name="The Broad Institute Genome Sequencing Center for Infectious Disease"/>
            <person name="Wu L."/>
            <person name="Ma J."/>
        </authorList>
    </citation>
    <scope>NUCLEOTIDE SEQUENCE [LARGE SCALE GENOMIC DNA]</scope>
    <source>
        <strain evidence="4">CCUG 42722</strain>
    </source>
</reference>
<dbReference type="EMBL" id="JBHSFI010000005">
    <property type="protein sequence ID" value="MFC4630025.1"/>
    <property type="molecule type" value="Genomic_DNA"/>
</dbReference>
<dbReference type="CDD" id="cd06259">
    <property type="entry name" value="YdcF-like"/>
    <property type="match status" value="1"/>
</dbReference>
<organism evidence="3 4">
    <name type="scientific">Promicromonospora alba</name>
    <dbReference type="NCBI Taxonomy" id="1616110"/>
    <lineage>
        <taxon>Bacteria</taxon>
        <taxon>Bacillati</taxon>
        <taxon>Actinomycetota</taxon>
        <taxon>Actinomycetes</taxon>
        <taxon>Micrococcales</taxon>
        <taxon>Promicromonosporaceae</taxon>
        <taxon>Promicromonospora</taxon>
    </lineage>
</organism>
<evidence type="ECO:0000313" key="4">
    <source>
        <dbReference type="Proteomes" id="UP001596011"/>
    </source>
</evidence>
<feature type="transmembrane region" description="Helical" evidence="1">
    <location>
        <begin position="130"/>
        <end position="154"/>
    </location>
</feature>
<dbReference type="Proteomes" id="UP001596011">
    <property type="component" value="Unassembled WGS sequence"/>
</dbReference>
<keyword evidence="4" id="KW-1185">Reference proteome</keyword>
<comment type="caution">
    <text evidence="3">The sequence shown here is derived from an EMBL/GenBank/DDBJ whole genome shotgun (WGS) entry which is preliminary data.</text>
</comment>
<feature type="domain" description="DUF218" evidence="2">
    <location>
        <begin position="170"/>
        <end position="311"/>
    </location>
</feature>
<evidence type="ECO:0000256" key="1">
    <source>
        <dbReference type="SAM" id="Phobius"/>
    </source>
</evidence>
<dbReference type="InterPro" id="IPR014729">
    <property type="entry name" value="Rossmann-like_a/b/a_fold"/>
</dbReference>
<proteinExistence type="predicted"/>
<dbReference type="Gene3D" id="3.40.50.620">
    <property type="entry name" value="HUPs"/>
    <property type="match status" value="1"/>
</dbReference>
<dbReference type="Pfam" id="PF02698">
    <property type="entry name" value="DUF218"/>
    <property type="match status" value="1"/>
</dbReference>
<name>A0ABV9HKZ4_9MICO</name>
<gene>
    <name evidence="3" type="ORF">ACFO6V_17375</name>
</gene>
<protein>
    <submittedName>
        <fullName evidence="3">YdcF family protein</fullName>
    </submittedName>
</protein>